<proteinExistence type="predicted"/>
<protein>
    <submittedName>
        <fullName evidence="1">Uncharacterized protein</fullName>
    </submittedName>
</protein>
<name>A0A8S5R2D6_9CAUD</name>
<dbReference type="EMBL" id="BK015792">
    <property type="protein sequence ID" value="DAE25092.1"/>
    <property type="molecule type" value="Genomic_DNA"/>
</dbReference>
<organism evidence="1">
    <name type="scientific">Siphoviridae sp. ct4Am4</name>
    <dbReference type="NCBI Taxonomy" id="2826287"/>
    <lineage>
        <taxon>Viruses</taxon>
        <taxon>Duplodnaviria</taxon>
        <taxon>Heunggongvirae</taxon>
        <taxon>Uroviricota</taxon>
        <taxon>Caudoviricetes</taxon>
    </lineage>
</organism>
<sequence length="51" mass="5983">MALQRLDIARARQSGAWQRQCLVRLWRGVARQWQGSALRRSAEAKQPKTEY</sequence>
<reference evidence="1" key="1">
    <citation type="journal article" date="2021" name="Proc. Natl. Acad. Sci. U.S.A.">
        <title>A Catalog of Tens of Thousands of Viruses from Human Metagenomes Reveals Hidden Associations with Chronic Diseases.</title>
        <authorList>
            <person name="Tisza M.J."/>
            <person name="Buck C.B."/>
        </authorList>
    </citation>
    <scope>NUCLEOTIDE SEQUENCE</scope>
    <source>
        <strain evidence="1">Ct4Am4</strain>
    </source>
</reference>
<evidence type="ECO:0000313" key="1">
    <source>
        <dbReference type="EMBL" id="DAE25092.1"/>
    </source>
</evidence>
<accession>A0A8S5R2D6</accession>